<protein>
    <submittedName>
        <fullName evidence="1">Uncharacterized protein</fullName>
    </submittedName>
</protein>
<evidence type="ECO:0000313" key="2">
    <source>
        <dbReference type="Proteomes" id="UP001550603"/>
    </source>
</evidence>
<name>A0ABV2Y6Y2_9ACTN</name>
<organism evidence="1 2">
    <name type="scientific">Streptomyces olindensis</name>
    <dbReference type="NCBI Taxonomy" id="358823"/>
    <lineage>
        <taxon>Bacteria</taxon>
        <taxon>Bacillati</taxon>
        <taxon>Actinomycetota</taxon>
        <taxon>Actinomycetes</taxon>
        <taxon>Kitasatosporales</taxon>
        <taxon>Streptomycetaceae</taxon>
        <taxon>Streptomyces</taxon>
    </lineage>
</organism>
<dbReference type="RefSeq" id="WP_359794082.1">
    <property type="nucleotide sequence ID" value="NZ_JBEYBN010000090.1"/>
</dbReference>
<evidence type="ECO:0000313" key="1">
    <source>
        <dbReference type="EMBL" id="MEU2272016.1"/>
    </source>
</evidence>
<comment type="caution">
    <text evidence="1">The sequence shown here is derived from an EMBL/GenBank/DDBJ whole genome shotgun (WGS) entry which is preliminary data.</text>
</comment>
<accession>A0ABV2Y6Y2</accession>
<dbReference type="Proteomes" id="UP001550603">
    <property type="component" value="Unassembled WGS sequence"/>
</dbReference>
<reference evidence="1 2" key="1">
    <citation type="submission" date="2024-06" db="EMBL/GenBank/DDBJ databases">
        <title>The Natural Products Discovery Center: Release of the First 8490 Sequenced Strains for Exploring Actinobacteria Biosynthetic Diversity.</title>
        <authorList>
            <person name="Kalkreuter E."/>
            <person name="Kautsar S.A."/>
            <person name="Yang D."/>
            <person name="Bader C.D."/>
            <person name="Teijaro C.N."/>
            <person name="Fluegel L."/>
            <person name="Davis C.M."/>
            <person name="Simpson J.R."/>
            <person name="Lauterbach L."/>
            <person name="Steele A.D."/>
            <person name="Gui C."/>
            <person name="Meng S."/>
            <person name="Li G."/>
            <person name="Viehrig K."/>
            <person name="Ye F."/>
            <person name="Su P."/>
            <person name="Kiefer A.F."/>
            <person name="Nichols A."/>
            <person name="Cepeda A.J."/>
            <person name="Yan W."/>
            <person name="Fan B."/>
            <person name="Jiang Y."/>
            <person name="Adhikari A."/>
            <person name="Zheng C.-J."/>
            <person name="Schuster L."/>
            <person name="Cowan T.M."/>
            <person name="Smanski M.J."/>
            <person name="Chevrette M.G."/>
            <person name="De Carvalho L.P.S."/>
            <person name="Shen B."/>
        </authorList>
    </citation>
    <scope>NUCLEOTIDE SEQUENCE [LARGE SCALE GENOMIC DNA]</scope>
    <source>
        <strain evidence="1 2">NPDC019583</strain>
    </source>
</reference>
<dbReference type="EMBL" id="JBEYBN010000090">
    <property type="protein sequence ID" value="MEU2272016.1"/>
    <property type="molecule type" value="Genomic_DNA"/>
</dbReference>
<keyword evidence="2" id="KW-1185">Reference proteome</keyword>
<gene>
    <name evidence="1" type="ORF">ABZ568_37415</name>
</gene>
<sequence length="132" mass="14112">MLALIPLGRAFDAVRLADAIVHRAVGSDDSCVAGDRLAQYLGDGPVMHDPKFHRYYVLVPPGTAETWGTPVAECLGEGVYLGVPRVERTEPDEHPQAPYWVLPMTRPGHLCKPDDVLALAVAGGGVTGEDVL</sequence>
<proteinExistence type="predicted"/>